<keyword evidence="3" id="KW-1185">Reference proteome</keyword>
<sequence>MSHCPTSDVLIPAALYRDPKDLAGEDPAGEEEEAP</sequence>
<evidence type="ECO:0000256" key="1">
    <source>
        <dbReference type="SAM" id="MobiDB-lite"/>
    </source>
</evidence>
<evidence type="ECO:0000313" key="2">
    <source>
        <dbReference type="EMBL" id="SPJ32479.1"/>
    </source>
</evidence>
<organism evidence="2 3">
    <name type="scientific">Kushneria phyllosphaerae</name>
    <dbReference type="NCBI Taxonomy" id="2100822"/>
    <lineage>
        <taxon>Bacteria</taxon>
        <taxon>Pseudomonadati</taxon>
        <taxon>Pseudomonadota</taxon>
        <taxon>Gammaproteobacteria</taxon>
        <taxon>Oceanospirillales</taxon>
        <taxon>Halomonadaceae</taxon>
        <taxon>Kushneria</taxon>
    </lineage>
</organism>
<dbReference type="Proteomes" id="UP000244934">
    <property type="component" value="Unassembled WGS sequence"/>
</dbReference>
<reference evidence="3" key="1">
    <citation type="submission" date="2018-03" db="EMBL/GenBank/DDBJ databases">
        <authorList>
            <person name="Navarro De La Torre S."/>
        </authorList>
    </citation>
    <scope>NUCLEOTIDE SEQUENCE [LARGE SCALE GENOMIC DNA]</scope>
    <source>
        <strain evidence="3">EAod3</strain>
    </source>
</reference>
<accession>A0A2R8CHX5</accession>
<evidence type="ECO:0000313" key="3">
    <source>
        <dbReference type="Proteomes" id="UP000244934"/>
    </source>
</evidence>
<feature type="region of interest" description="Disordered" evidence="1">
    <location>
        <begin position="1"/>
        <end position="35"/>
    </location>
</feature>
<dbReference type="EMBL" id="ONZI01000001">
    <property type="protein sequence ID" value="SPJ32479.1"/>
    <property type="molecule type" value="Genomic_DNA"/>
</dbReference>
<dbReference type="AlphaFoldDB" id="A0A2R8CHX5"/>
<name>A0A2R8CHX5_9GAMM</name>
<protein>
    <submittedName>
        <fullName evidence="2">Uncharacterized protein</fullName>
    </submittedName>
</protein>
<gene>
    <name evidence="2" type="ORF">KSP9073_00479</name>
</gene>
<proteinExistence type="predicted"/>